<organism evidence="2 3">
    <name type="scientific">Phaseolus vulgaris</name>
    <name type="common">Kidney bean</name>
    <name type="synonym">French bean</name>
    <dbReference type="NCBI Taxonomy" id="3885"/>
    <lineage>
        <taxon>Eukaryota</taxon>
        <taxon>Viridiplantae</taxon>
        <taxon>Streptophyta</taxon>
        <taxon>Embryophyta</taxon>
        <taxon>Tracheophyta</taxon>
        <taxon>Spermatophyta</taxon>
        <taxon>Magnoliopsida</taxon>
        <taxon>eudicotyledons</taxon>
        <taxon>Gunneridae</taxon>
        <taxon>Pentapetalae</taxon>
        <taxon>rosids</taxon>
        <taxon>fabids</taxon>
        <taxon>Fabales</taxon>
        <taxon>Fabaceae</taxon>
        <taxon>Papilionoideae</taxon>
        <taxon>50 kb inversion clade</taxon>
        <taxon>NPAAA clade</taxon>
        <taxon>indigoferoid/millettioid clade</taxon>
        <taxon>Phaseoleae</taxon>
        <taxon>Phaseolus</taxon>
    </lineage>
</organism>
<feature type="transmembrane region" description="Helical" evidence="1">
    <location>
        <begin position="16"/>
        <end position="37"/>
    </location>
</feature>
<proteinExistence type="predicted"/>
<feature type="transmembrane region" description="Helical" evidence="1">
    <location>
        <begin position="111"/>
        <end position="132"/>
    </location>
</feature>
<feature type="transmembrane region" description="Helical" evidence="1">
    <location>
        <begin position="295"/>
        <end position="317"/>
    </location>
</feature>
<dbReference type="AlphaFoldDB" id="V7CJ27"/>
<feature type="transmembrane region" description="Helical" evidence="1">
    <location>
        <begin position="79"/>
        <end position="99"/>
    </location>
</feature>
<dbReference type="eggNOG" id="ENOG502QTZM">
    <property type="taxonomic scope" value="Eukaryota"/>
</dbReference>
<evidence type="ECO:0008006" key="4">
    <source>
        <dbReference type="Google" id="ProtNLM"/>
    </source>
</evidence>
<dbReference type="PANTHER" id="PTHR12242">
    <property type="entry name" value="OS02G0130600 PROTEIN-RELATED"/>
    <property type="match status" value="1"/>
</dbReference>
<feature type="transmembrane region" description="Helical" evidence="1">
    <location>
        <begin position="260"/>
        <end position="283"/>
    </location>
</feature>
<keyword evidence="3" id="KW-1185">Reference proteome</keyword>
<dbReference type="OrthoDB" id="419711at2759"/>
<keyword evidence="1" id="KW-1133">Transmembrane helix</keyword>
<dbReference type="Gramene" id="ESW29368">
    <property type="protein sequence ID" value="ESW29368"/>
    <property type="gene ID" value="PHAVU_002G064900g"/>
</dbReference>
<accession>V7CJ27</accession>
<gene>
    <name evidence="2" type="ORF">PHAVU_002G064900g</name>
</gene>
<dbReference type="PhylomeDB" id="V7CJ27"/>
<dbReference type="PANTHER" id="PTHR12242:SF32">
    <property type="entry name" value="PROTEIN, PUTATIVE-RELATED"/>
    <property type="match status" value="1"/>
</dbReference>
<dbReference type="GO" id="GO:0016020">
    <property type="term" value="C:membrane"/>
    <property type="evidence" value="ECO:0007669"/>
    <property type="project" value="TreeGrafter"/>
</dbReference>
<name>V7CJ27_PHAVU</name>
<sequence>MALPPDTTLPSYWLNWRFFLCALFIVMTMGLASFLIWKYEEFSKPRNERRERQRETAGTLYEDEAWNTCLKGIHPAWLLAYRIFSFVVLLSLLTTNVVADGGGIFYFYTQWTFTLVTIYFGFGSCISIYGCFYKHKTIDGNTVNRADLDTEQEQGTYVAPTLDGTPELPNLYKNSNTYQEPHTRNIASVWGYIFQIIFQTSGGAVVLTDIVFWLVLYPFMTGKDFRLEFMDVCLHSLNAVFLLGEALLNCMRFPVFRFAYFVLWTSMFVLFQWIIHACVSLWWPYPFLDLSSPYAALWYLGVGVVHIPCYAVFALIVKLKHLWLSKLFPGSCQFVR</sequence>
<keyword evidence="1" id="KW-0812">Transmembrane</keyword>
<reference evidence="3" key="1">
    <citation type="journal article" date="2014" name="Nat. Genet.">
        <title>A reference genome for common bean and genome-wide analysis of dual domestications.</title>
        <authorList>
            <person name="Schmutz J."/>
            <person name="McClean P.E."/>
            <person name="Mamidi S."/>
            <person name="Wu G.A."/>
            <person name="Cannon S.B."/>
            <person name="Grimwood J."/>
            <person name="Jenkins J."/>
            <person name="Shu S."/>
            <person name="Song Q."/>
            <person name="Chavarro C."/>
            <person name="Torres-Torres M."/>
            <person name="Geffroy V."/>
            <person name="Moghaddam S.M."/>
            <person name="Gao D."/>
            <person name="Abernathy B."/>
            <person name="Barry K."/>
            <person name="Blair M."/>
            <person name="Brick M.A."/>
            <person name="Chovatia M."/>
            <person name="Gepts P."/>
            <person name="Goodstein D.M."/>
            <person name="Gonzales M."/>
            <person name="Hellsten U."/>
            <person name="Hyten D.L."/>
            <person name="Jia G."/>
            <person name="Kelly J.D."/>
            <person name="Kudrna D."/>
            <person name="Lee R."/>
            <person name="Richard M.M."/>
            <person name="Miklas P.N."/>
            <person name="Osorno J.M."/>
            <person name="Rodrigues J."/>
            <person name="Thareau V."/>
            <person name="Urrea C.A."/>
            <person name="Wang M."/>
            <person name="Yu Y."/>
            <person name="Zhang M."/>
            <person name="Wing R.A."/>
            <person name="Cregan P.B."/>
            <person name="Rokhsar D.S."/>
            <person name="Jackson S.A."/>
        </authorList>
    </citation>
    <scope>NUCLEOTIDE SEQUENCE [LARGE SCALE GENOMIC DNA]</scope>
    <source>
        <strain evidence="3">cv. G19833</strain>
    </source>
</reference>
<feature type="transmembrane region" description="Helical" evidence="1">
    <location>
        <begin position="229"/>
        <end position="248"/>
    </location>
</feature>
<dbReference type="OMA" id="RNTAGVW"/>
<dbReference type="EMBL" id="CM002289">
    <property type="protein sequence ID" value="ESW29368.1"/>
    <property type="molecule type" value="Genomic_DNA"/>
</dbReference>
<evidence type="ECO:0000256" key="1">
    <source>
        <dbReference type="SAM" id="Phobius"/>
    </source>
</evidence>
<dbReference type="Proteomes" id="UP000000226">
    <property type="component" value="Chromosome 2"/>
</dbReference>
<feature type="transmembrane region" description="Helical" evidence="1">
    <location>
        <begin position="189"/>
        <end position="217"/>
    </location>
</feature>
<evidence type="ECO:0000313" key="3">
    <source>
        <dbReference type="Proteomes" id="UP000000226"/>
    </source>
</evidence>
<keyword evidence="1" id="KW-0472">Membrane</keyword>
<evidence type="ECO:0000313" key="2">
    <source>
        <dbReference type="EMBL" id="ESW29368.1"/>
    </source>
</evidence>
<protein>
    <recommendedName>
        <fullName evidence="4">Transmembrane protein</fullName>
    </recommendedName>
</protein>